<dbReference type="EMBL" id="AM889285">
    <property type="protein sequence ID" value="CAP54337.1"/>
    <property type="molecule type" value="Genomic_DNA"/>
</dbReference>
<dbReference type="KEGG" id="gdi:GDI0394"/>
<keyword evidence="2" id="KW-1185">Reference proteome</keyword>
<name>A9H5I5_GLUDA</name>
<protein>
    <submittedName>
        <fullName evidence="1">Uncharacterized protein</fullName>
    </submittedName>
</protein>
<accession>A9H5I5</accession>
<evidence type="ECO:0000313" key="2">
    <source>
        <dbReference type="Proteomes" id="UP000001176"/>
    </source>
</evidence>
<dbReference type="AlphaFoldDB" id="A9H5I5"/>
<reference evidence="1 2" key="1">
    <citation type="journal article" date="2009" name="BMC Genomics">
        <title>Complete genome sequence of the sugarcane nitrogen-fixing endophyte Gluconacetobacter diazotrophicus Pal5.</title>
        <authorList>
            <person name="Bertalan M."/>
            <person name="Albano R."/>
            <person name="Padua V."/>
            <person name="Rouws L."/>
            <person name="Rojas C."/>
            <person name="Hemerly A."/>
            <person name="Teixeira K."/>
            <person name="Schwab S."/>
            <person name="Araujo J."/>
            <person name="Oliveira A."/>
            <person name="Franca L."/>
            <person name="Magalhaes V."/>
            <person name="Alqueres S."/>
            <person name="Cardoso A."/>
            <person name="Almeida W."/>
            <person name="Loureiro M.M."/>
            <person name="Nogueira E."/>
            <person name="Cidade D."/>
            <person name="Oliveira D."/>
            <person name="Simao T."/>
            <person name="Macedo J."/>
            <person name="Valadao A."/>
            <person name="Dreschsel M."/>
            <person name="Freitas F."/>
            <person name="Vidal M."/>
            <person name="Guedes H."/>
            <person name="Rodrigues E."/>
            <person name="Meneses C."/>
            <person name="Brioso P."/>
            <person name="Pozzer L."/>
            <person name="Figueiredo D."/>
            <person name="Montano H."/>
            <person name="Junior J."/>
            <person name="Filho G."/>
            <person name="Flores V."/>
            <person name="Ferreira B."/>
            <person name="Branco A."/>
            <person name="Gonzalez P."/>
            <person name="Guillobel H."/>
            <person name="Lemos M."/>
            <person name="Seibel L."/>
            <person name="Macedo J."/>
            <person name="Alves-Ferreira M."/>
            <person name="Sachetto-Martins G."/>
            <person name="Coelho A."/>
            <person name="Santos E."/>
            <person name="Amaral G."/>
            <person name="Neves A."/>
            <person name="Pacheco A.B."/>
            <person name="Carvalho D."/>
            <person name="Lery L."/>
            <person name="Bisch P."/>
            <person name="Rossle S.C."/>
            <person name="Urmenyi T."/>
            <person name="Kruger W.V."/>
            <person name="Martins O."/>
            <person name="Baldani J.I."/>
            <person name="Ferreira P.C."/>
        </authorList>
    </citation>
    <scope>NUCLEOTIDE SEQUENCE [LARGE SCALE GENOMIC DNA]</scope>
    <source>
        <strain evidence="2">ATCC 49037 / DSM 5601 / CCUG 37298 / CIP 103539 / LMG 7603 / PAl5</strain>
    </source>
</reference>
<dbReference type="Proteomes" id="UP000001176">
    <property type="component" value="Chromosome"/>
</dbReference>
<sequence length="61" mass="6575">MISPPGLPLRSGIRTSRRKLSCMATGVTFCPASRHTLGHDMMVPMVSILCWTAILARCASS</sequence>
<proteinExistence type="predicted"/>
<organism evidence="1 2">
    <name type="scientific">Gluconacetobacter diazotrophicus (strain ATCC 49037 / DSM 5601 / CCUG 37298 / CIP 103539 / LMG 7603 / PAl5)</name>
    <dbReference type="NCBI Taxonomy" id="272568"/>
    <lineage>
        <taxon>Bacteria</taxon>
        <taxon>Pseudomonadati</taxon>
        <taxon>Pseudomonadota</taxon>
        <taxon>Alphaproteobacteria</taxon>
        <taxon>Acetobacterales</taxon>
        <taxon>Acetobacteraceae</taxon>
        <taxon>Gluconacetobacter</taxon>
    </lineage>
</organism>
<evidence type="ECO:0000313" key="1">
    <source>
        <dbReference type="EMBL" id="CAP54337.1"/>
    </source>
</evidence>
<gene>
    <name evidence="1" type="ordered locus">GDI0394</name>
</gene>